<reference evidence="2" key="1">
    <citation type="journal article" date="2020" name="Stud. Mycol.">
        <title>101 Dothideomycetes genomes: a test case for predicting lifestyles and emergence of pathogens.</title>
        <authorList>
            <person name="Haridas S."/>
            <person name="Albert R."/>
            <person name="Binder M."/>
            <person name="Bloem J."/>
            <person name="Labutti K."/>
            <person name="Salamov A."/>
            <person name="Andreopoulos B."/>
            <person name="Baker S."/>
            <person name="Barry K."/>
            <person name="Bills G."/>
            <person name="Bluhm B."/>
            <person name="Cannon C."/>
            <person name="Castanera R."/>
            <person name="Culley D."/>
            <person name="Daum C."/>
            <person name="Ezra D."/>
            <person name="Gonzalez J."/>
            <person name="Henrissat B."/>
            <person name="Kuo A."/>
            <person name="Liang C."/>
            <person name="Lipzen A."/>
            <person name="Lutzoni F."/>
            <person name="Magnuson J."/>
            <person name="Mondo S."/>
            <person name="Nolan M."/>
            <person name="Ohm R."/>
            <person name="Pangilinan J."/>
            <person name="Park H.-J."/>
            <person name="Ramirez L."/>
            <person name="Alfaro M."/>
            <person name="Sun H."/>
            <person name="Tritt A."/>
            <person name="Yoshinaga Y."/>
            <person name="Zwiers L.-H."/>
            <person name="Turgeon B."/>
            <person name="Goodwin S."/>
            <person name="Spatafora J."/>
            <person name="Crous P."/>
            <person name="Grigoriev I."/>
        </authorList>
    </citation>
    <scope>NUCLEOTIDE SEQUENCE</scope>
    <source>
        <strain evidence="2">CBS 123094</strain>
    </source>
</reference>
<gene>
    <name evidence="2" type="ORF">P154DRAFT_601283</name>
</gene>
<evidence type="ECO:0000313" key="2">
    <source>
        <dbReference type="EMBL" id="KAF1999289.1"/>
    </source>
</evidence>
<accession>A0A6A5WER5</accession>
<dbReference type="Pfam" id="PF06985">
    <property type="entry name" value="HET"/>
    <property type="match status" value="1"/>
</dbReference>
<dbReference type="OrthoDB" id="674604at2759"/>
<proteinExistence type="predicted"/>
<organism evidence="2 3">
    <name type="scientific">Amniculicola lignicola CBS 123094</name>
    <dbReference type="NCBI Taxonomy" id="1392246"/>
    <lineage>
        <taxon>Eukaryota</taxon>
        <taxon>Fungi</taxon>
        <taxon>Dikarya</taxon>
        <taxon>Ascomycota</taxon>
        <taxon>Pezizomycotina</taxon>
        <taxon>Dothideomycetes</taxon>
        <taxon>Pleosporomycetidae</taxon>
        <taxon>Pleosporales</taxon>
        <taxon>Amniculicolaceae</taxon>
        <taxon>Amniculicola</taxon>
    </lineage>
</organism>
<dbReference type="Proteomes" id="UP000799779">
    <property type="component" value="Unassembled WGS sequence"/>
</dbReference>
<protein>
    <recommendedName>
        <fullName evidence="1">Heterokaryon incompatibility domain-containing protein</fullName>
    </recommendedName>
</protein>
<dbReference type="EMBL" id="ML977596">
    <property type="protein sequence ID" value="KAF1999289.1"/>
    <property type="molecule type" value="Genomic_DNA"/>
</dbReference>
<dbReference type="PANTHER" id="PTHR10622:SF12">
    <property type="entry name" value="HET DOMAIN-CONTAINING PROTEIN"/>
    <property type="match status" value="1"/>
</dbReference>
<evidence type="ECO:0000313" key="3">
    <source>
        <dbReference type="Proteomes" id="UP000799779"/>
    </source>
</evidence>
<dbReference type="InterPro" id="IPR010730">
    <property type="entry name" value="HET"/>
</dbReference>
<dbReference type="AlphaFoldDB" id="A0A6A5WER5"/>
<dbReference type="PANTHER" id="PTHR10622">
    <property type="entry name" value="HET DOMAIN-CONTAINING PROTEIN"/>
    <property type="match status" value="1"/>
</dbReference>
<name>A0A6A5WER5_9PLEO</name>
<sequence>MRLLHAKTLEFKFINENSPLKYVTLSHTWGDDEVTYQDMLWLEKWRAAPDHWKKEPMFEYLLSGGEGSTTKSEKELTGLSGYRKIIETARITQELGYEYFWIDTCCTIQTHHRRQSPTKRVAYAAENGGRMYIAPQYGAASQK</sequence>
<feature type="domain" description="Heterokaryon incompatibility" evidence="1">
    <location>
        <begin position="22"/>
        <end position="113"/>
    </location>
</feature>
<evidence type="ECO:0000259" key="1">
    <source>
        <dbReference type="Pfam" id="PF06985"/>
    </source>
</evidence>
<keyword evidence="3" id="KW-1185">Reference proteome</keyword>